<dbReference type="Proteomes" id="UP001589792">
    <property type="component" value="Unassembled WGS sequence"/>
</dbReference>
<name>A0ABV6EJ94_9GAMM</name>
<protein>
    <submittedName>
        <fullName evidence="1">Uncharacterized protein</fullName>
    </submittedName>
</protein>
<comment type="caution">
    <text evidence="1">The sequence shown here is derived from an EMBL/GenBank/DDBJ whole genome shotgun (WGS) entry which is preliminary data.</text>
</comment>
<evidence type="ECO:0000313" key="1">
    <source>
        <dbReference type="EMBL" id="MFC0229074.1"/>
    </source>
</evidence>
<gene>
    <name evidence="1" type="ORF">ACFFJ3_21695</name>
</gene>
<dbReference type="RefSeq" id="WP_380679620.1">
    <property type="nucleotide sequence ID" value="NZ_CP173186.1"/>
</dbReference>
<accession>A0ABV6EJ94</accession>
<organism evidence="1 2">
    <name type="scientific">Serratia aquatilis</name>
    <dbReference type="NCBI Taxonomy" id="1737515"/>
    <lineage>
        <taxon>Bacteria</taxon>
        <taxon>Pseudomonadati</taxon>
        <taxon>Pseudomonadota</taxon>
        <taxon>Gammaproteobacteria</taxon>
        <taxon>Enterobacterales</taxon>
        <taxon>Yersiniaceae</taxon>
        <taxon>Serratia</taxon>
    </lineage>
</organism>
<dbReference type="EMBL" id="JBHLXG010000032">
    <property type="protein sequence ID" value="MFC0229074.1"/>
    <property type="molecule type" value="Genomic_DNA"/>
</dbReference>
<reference evidence="1 2" key="1">
    <citation type="submission" date="2024-09" db="EMBL/GenBank/DDBJ databases">
        <authorList>
            <person name="Sun Q."/>
            <person name="Mori K."/>
        </authorList>
    </citation>
    <scope>NUCLEOTIDE SEQUENCE [LARGE SCALE GENOMIC DNA]</scope>
    <source>
        <strain evidence="1 2">CCM 8626</strain>
    </source>
</reference>
<keyword evidence="2" id="KW-1185">Reference proteome</keyword>
<proteinExistence type="predicted"/>
<evidence type="ECO:0000313" key="2">
    <source>
        <dbReference type="Proteomes" id="UP001589792"/>
    </source>
</evidence>
<sequence>MMQQEIIDRLVNEVLLRMRPRALVLLTAADGYKEIIQARLQHCQTLSPVILFAANAYEFHAEDEWRQIGPVVHWQELKKTGALDSIDKVLIPFLDFATVAEVVNGLLFSDSAQLIHLAHNSNKPIMALDYNCNPASELNQLKGLSHGQENNSAGLAARGIQISTLDQMLLVADKTSPTSVETALSYITLSELKRRNGHYPAGAKLTDLALEYSRDKNKSGNQALSP</sequence>